<organism evidence="13">
    <name type="scientific">hydrocarbon metagenome</name>
    <dbReference type="NCBI Taxonomy" id="938273"/>
    <lineage>
        <taxon>unclassified sequences</taxon>
        <taxon>metagenomes</taxon>
        <taxon>ecological metagenomes</taxon>
    </lineage>
</organism>
<dbReference type="InterPro" id="IPR036986">
    <property type="entry name" value="S4_RNA-bd_sf"/>
</dbReference>
<comment type="caution">
    <text evidence="13">The sequence shown here is derived from an EMBL/GenBank/DDBJ whole genome shotgun (WGS) entry which is preliminary data.</text>
</comment>
<dbReference type="Gene3D" id="1.10.240.10">
    <property type="entry name" value="Tyrosyl-Transfer RNA Synthetase"/>
    <property type="match status" value="1"/>
</dbReference>
<gene>
    <name evidence="13" type="ORF">ASZ90_018610</name>
</gene>
<keyword evidence="5" id="KW-0547">Nucleotide-binding</keyword>
<reference evidence="13" key="1">
    <citation type="journal article" date="2015" name="Proc. Natl. Acad. Sci. U.S.A.">
        <title>Networks of energetic and metabolic interactions define dynamics in microbial communities.</title>
        <authorList>
            <person name="Embree M."/>
            <person name="Liu J.K."/>
            <person name="Al-Bassam M.M."/>
            <person name="Zengler K."/>
        </authorList>
    </citation>
    <scope>NUCLEOTIDE SEQUENCE</scope>
</reference>
<dbReference type="PROSITE" id="PS50889">
    <property type="entry name" value="S4"/>
    <property type="match status" value="1"/>
</dbReference>
<dbReference type="GO" id="GO:0006437">
    <property type="term" value="P:tyrosyl-tRNA aminoacylation"/>
    <property type="evidence" value="ECO:0007669"/>
    <property type="project" value="InterPro"/>
</dbReference>
<dbReference type="InterPro" id="IPR054608">
    <property type="entry name" value="SYY-like_C"/>
</dbReference>
<dbReference type="Pfam" id="PF22421">
    <property type="entry name" value="SYY_C-terminal"/>
    <property type="match status" value="1"/>
</dbReference>
<dbReference type="NCBIfam" id="TIGR00234">
    <property type="entry name" value="tyrS"/>
    <property type="match status" value="1"/>
</dbReference>
<dbReference type="SUPFAM" id="SSF52374">
    <property type="entry name" value="Nucleotidylyl transferase"/>
    <property type="match status" value="1"/>
</dbReference>
<dbReference type="PROSITE" id="PS00178">
    <property type="entry name" value="AA_TRNA_LIGASE_I"/>
    <property type="match status" value="1"/>
</dbReference>
<dbReference type="PRINTS" id="PR01040">
    <property type="entry name" value="TRNASYNTHTYR"/>
</dbReference>
<dbReference type="Gene3D" id="3.10.290.10">
    <property type="entry name" value="RNA-binding S4 domain"/>
    <property type="match status" value="1"/>
</dbReference>
<accession>A0A0W8E6A2</accession>
<dbReference type="InterPro" id="IPR002307">
    <property type="entry name" value="Tyr-tRNA-ligase"/>
</dbReference>
<keyword evidence="3" id="KW-0963">Cytoplasm</keyword>
<dbReference type="GO" id="GO:0003723">
    <property type="term" value="F:RNA binding"/>
    <property type="evidence" value="ECO:0007669"/>
    <property type="project" value="UniProtKB-KW"/>
</dbReference>
<dbReference type="HAMAP" id="MF_02007">
    <property type="entry name" value="Tyr_tRNA_synth_type2"/>
    <property type="match status" value="1"/>
</dbReference>
<keyword evidence="9 13" id="KW-0030">Aminoacyl-tRNA synthetase</keyword>
<evidence type="ECO:0000259" key="12">
    <source>
        <dbReference type="SMART" id="SM00363"/>
    </source>
</evidence>
<keyword evidence="8" id="KW-0648">Protein biosynthesis</keyword>
<dbReference type="PANTHER" id="PTHR11766:SF1">
    <property type="entry name" value="TYROSINE--TRNA LIGASE"/>
    <property type="match status" value="1"/>
</dbReference>
<dbReference type="EC" id="6.1.1.1" evidence="2"/>
<dbReference type="SMART" id="SM00363">
    <property type="entry name" value="S4"/>
    <property type="match status" value="1"/>
</dbReference>
<sequence length="405" mass="46264">MEDKIMKQVDAQLEIIRRGVAEIIPEEELKQKLYKSIKENRPLRAKLGLDPTAPDIHLGHTVVLNKLRHFQDLGHEVHLIIGDATGRIGDPSGKSETRKQLTEEEIKLNAATYQEQIFKVLDHNKTIVHFNSEWLMSMNLEAVLRLAGRYTVARMLERDDFDKRYKEGLPIGVHEFLYPLMQGYDSVVLEADVELGGTDQKFNLLVGRHLLREYGHEPQIALMMPILEGLDGVQKMSKSLGNYIGVNDEAYEMFGKTMSISDQLISRYFELLTRVPMNEIKDIQTRMDSGELNPRDAKINLAKELITMYHNAEEAEKAEARFKLVYSQGDIPDDIPEVDIVDAEVWLPKFLQDNNMVSSSSDGRRMLKQGAIRVNGEKYEDENLPVSNGMVVQVGKRKFIKIKTN</sequence>
<dbReference type="Pfam" id="PF00579">
    <property type="entry name" value="tRNA-synt_1b"/>
    <property type="match status" value="1"/>
</dbReference>
<dbReference type="InterPro" id="IPR002942">
    <property type="entry name" value="S4_RNA-bd"/>
</dbReference>
<dbReference type="AlphaFoldDB" id="A0A0W8E6A2"/>
<evidence type="ECO:0000256" key="4">
    <source>
        <dbReference type="ARBA" id="ARBA00022598"/>
    </source>
</evidence>
<evidence type="ECO:0000256" key="6">
    <source>
        <dbReference type="ARBA" id="ARBA00022840"/>
    </source>
</evidence>
<evidence type="ECO:0000256" key="2">
    <source>
        <dbReference type="ARBA" id="ARBA00013160"/>
    </source>
</evidence>
<dbReference type="GO" id="GO:0005829">
    <property type="term" value="C:cytosol"/>
    <property type="evidence" value="ECO:0007669"/>
    <property type="project" value="TreeGrafter"/>
</dbReference>
<evidence type="ECO:0000256" key="9">
    <source>
        <dbReference type="ARBA" id="ARBA00023146"/>
    </source>
</evidence>
<dbReference type="InterPro" id="IPR001412">
    <property type="entry name" value="aa-tRNA-synth_I_CS"/>
</dbReference>
<keyword evidence="4 13" id="KW-0436">Ligase</keyword>
<comment type="subunit">
    <text evidence="1">Homodimer.</text>
</comment>
<dbReference type="InterPro" id="IPR024108">
    <property type="entry name" value="Tyr-tRNA-ligase_bac_2"/>
</dbReference>
<evidence type="ECO:0000256" key="7">
    <source>
        <dbReference type="ARBA" id="ARBA00022884"/>
    </source>
</evidence>
<evidence type="ECO:0000313" key="13">
    <source>
        <dbReference type="EMBL" id="KUG03993.1"/>
    </source>
</evidence>
<dbReference type="GO" id="GO:0004831">
    <property type="term" value="F:tyrosine-tRNA ligase activity"/>
    <property type="evidence" value="ECO:0007669"/>
    <property type="project" value="UniProtKB-EC"/>
</dbReference>
<dbReference type="SUPFAM" id="SSF55174">
    <property type="entry name" value="Alpha-L RNA-binding motif"/>
    <property type="match status" value="1"/>
</dbReference>
<dbReference type="InterPro" id="IPR014729">
    <property type="entry name" value="Rossmann-like_a/b/a_fold"/>
</dbReference>
<feature type="domain" description="RNA-binding S4" evidence="12">
    <location>
        <begin position="345"/>
        <end position="405"/>
    </location>
</feature>
<dbReference type="EMBL" id="LNQE01001863">
    <property type="protein sequence ID" value="KUG03993.1"/>
    <property type="molecule type" value="Genomic_DNA"/>
</dbReference>
<dbReference type="Gene3D" id="3.40.50.620">
    <property type="entry name" value="HUPs"/>
    <property type="match status" value="1"/>
</dbReference>
<dbReference type="InterPro" id="IPR002305">
    <property type="entry name" value="aa-tRNA-synth_Ic"/>
</dbReference>
<name>A0A0W8E6A2_9ZZZZ</name>
<dbReference type="InterPro" id="IPR024088">
    <property type="entry name" value="Tyr-tRNA-ligase_bac-type"/>
</dbReference>
<proteinExistence type="inferred from homology"/>
<dbReference type="FunFam" id="3.40.50.620:FF:000061">
    <property type="entry name" value="Tyrosine--tRNA ligase"/>
    <property type="match status" value="1"/>
</dbReference>
<protein>
    <recommendedName>
        <fullName evidence="2">tyrosine--tRNA ligase</fullName>
        <ecNumber evidence="2">6.1.1.1</ecNumber>
    </recommendedName>
    <alternativeName>
        <fullName evidence="10">Tyrosyl-tRNA synthetase</fullName>
    </alternativeName>
</protein>
<evidence type="ECO:0000256" key="1">
    <source>
        <dbReference type="ARBA" id="ARBA00011738"/>
    </source>
</evidence>
<evidence type="ECO:0000256" key="10">
    <source>
        <dbReference type="ARBA" id="ARBA00033323"/>
    </source>
</evidence>
<comment type="catalytic activity">
    <reaction evidence="11">
        <text>tRNA(Tyr) + L-tyrosine + ATP = L-tyrosyl-tRNA(Tyr) + AMP + diphosphate + H(+)</text>
        <dbReference type="Rhea" id="RHEA:10220"/>
        <dbReference type="Rhea" id="RHEA-COMP:9706"/>
        <dbReference type="Rhea" id="RHEA-COMP:9707"/>
        <dbReference type="ChEBI" id="CHEBI:15378"/>
        <dbReference type="ChEBI" id="CHEBI:30616"/>
        <dbReference type="ChEBI" id="CHEBI:33019"/>
        <dbReference type="ChEBI" id="CHEBI:58315"/>
        <dbReference type="ChEBI" id="CHEBI:78442"/>
        <dbReference type="ChEBI" id="CHEBI:78536"/>
        <dbReference type="ChEBI" id="CHEBI:456215"/>
        <dbReference type="EC" id="6.1.1.1"/>
    </reaction>
</comment>
<dbReference type="FunFam" id="1.10.240.10:FF:000006">
    <property type="entry name" value="Tyrosine--tRNA ligase"/>
    <property type="match status" value="1"/>
</dbReference>
<dbReference type="PANTHER" id="PTHR11766">
    <property type="entry name" value="TYROSYL-TRNA SYNTHETASE"/>
    <property type="match status" value="1"/>
</dbReference>
<evidence type="ECO:0000256" key="8">
    <source>
        <dbReference type="ARBA" id="ARBA00022917"/>
    </source>
</evidence>
<keyword evidence="6" id="KW-0067">ATP-binding</keyword>
<dbReference type="GO" id="GO:0005524">
    <property type="term" value="F:ATP binding"/>
    <property type="evidence" value="ECO:0007669"/>
    <property type="project" value="UniProtKB-KW"/>
</dbReference>
<evidence type="ECO:0000256" key="5">
    <source>
        <dbReference type="ARBA" id="ARBA00022741"/>
    </source>
</evidence>
<keyword evidence="7" id="KW-0694">RNA-binding</keyword>
<dbReference type="CDD" id="cd00805">
    <property type="entry name" value="TyrRS_core"/>
    <property type="match status" value="1"/>
</dbReference>
<evidence type="ECO:0000256" key="3">
    <source>
        <dbReference type="ARBA" id="ARBA00022490"/>
    </source>
</evidence>
<dbReference type="CDD" id="cd00165">
    <property type="entry name" value="S4"/>
    <property type="match status" value="1"/>
</dbReference>
<evidence type="ECO:0000256" key="11">
    <source>
        <dbReference type="ARBA" id="ARBA00048248"/>
    </source>
</evidence>